<proteinExistence type="predicted"/>
<evidence type="ECO:0000313" key="2">
    <source>
        <dbReference type="Proteomes" id="UP000028980"/>
    </source>
</evidence>
<evidence type="ECO:0000313" key="1">
    <source>
        <dbReference type="EMBL" id="GAK77058.1"/>
    </source>
</evidence>
<name>A0A081DDR2_NONUL</name>
<protein>
    <submittedName>
        <fullName evidence="1">Putative DNA mismatch repair protein</fullName>
    </submittedName>
</protein>
<sequence length="92" mass="10808">MSKFQVGDRVLVLDDEFGGVVASAKAEQITIITDDDIEIEYNESELILDQRFKVDRVVVKEEVPIKKEKSDRFLVKNLKKYLPLRWIYTYIN</sequence>
<dbReference type="AlphaFoldDB" id="A0A081DDR2"/>
<reference evidence="1 2" key="1">
    <citation type="journal article" date="2014" name="Genome Announc.">
        <title>Draft Genome Sequences of Marine Flavobacterium Nonlabens Strains NR17, NR24, NR27, NR32, NR33, and Ara13.</title>
        <authorList>
            <person name="Nakanishi M."/>
            <person name="Meirelles P."/>
            <person name="Suzuki R."/>
            <person name="Takatani N."/>
            <person name="Mino S."/>
            <person name="Suda W."/>
            <person name="Oshima K."/>
            <person name="Hattori M."/>
            <person name="Ohkuma M."/>
            <person name="Hosokawa M."/>
            <person name="Miyashita K."/>
            <person name="Thompson F.L."/>
            <person name="Niwa A."/>
            <person name="Sawabe T."/>
            <person name="Sawabe T."/>
        </authorList>
    </citation>
    <scope>NUCLEOTIDE SEQUENCE [LARGE SCALE GENOMIC DNA]</scope>
    <source>
        <strain evidence="2">JCM19296</strain>
    </source>
</reference>
<organism evidence="1 2">
    <name type="scientific">Nonlabens ulvanivorans</name>
    <name type="common">Persicivirga ulvanivorans</name>
    <dbReference type="NCBI Taxonomy" id="906888"/>
    <lineage>
        <taxon>Bacteria</taxon>
        <taxon>Pseudomonadati</taxon>
        <taxon>Bacteroidota</taxon>
        <taxon>Flavobacteriia</taxon>
        <taxon>Flavobacteriales</taxon>
        <taxon>Flavobacteriaceae</taxon>
        <taxon>Nonlabens</taxon>
    </lineage>
</organism>
<dbReference type="EMBL" id="BBLG01000006">
    <property type="protein sequence ID" value="GAK77058.1"/>
    <property type="molecule type" value="Genomic_DNA"/>
</dbReference>
<gene>
    <name evidence="1" type="ORF">JCM19296_2662</name>
</gene>
<accession>A0A081DDR2</accession>
<dbReference type="Proteomes" id="UP000028980">
    <property type="component" value="Unassembled WGS sequence"/>
</dbReference>
<comment type="caution">
    <text evidence="1">The sequence shown here is derived from an EMBL/GenBank/DDBJ whole genome shotgun (WGS) entry which is preliminary data.</text>
</comment>